<dbReference type="EMBL" id="BSVB01000001">
    <property type="protein sequence ID" value="GMA97193.1"/>
    <property type="molecule type" value="Genomic_DNA"/>
</dbReference>
<organism evidence="3 4">
    <name type="scientific">Pseudolysinimonas kribbensis</name>
    <dbReference type="NCBI Taxonomy" id="433641"/>
    <lineage>
        <taxon>Bacteria</taxon>
        <taxon>Bacillati</taxon>
        <taxon>Actinomycetota</taxon>
        <taxon>Actinomycetes</taxon>
        <taxon>Micrococcales</taxon>
        <taxon>Microbacteriaceae</taxon>
        <taxon>Pseudolysinimonas</taxon>
    </lineage>
</organism>
<evidence type="ECO:0000313" key="4">
    <source>
        <dbReference type="Proteomes" id="UP001157034"/>
    </source>
</evidence>
<name>A0ABQ6KAE8_9MICO</name>
<reference evidence="3" key="1">
    <citation type="journal article" date="2014" name="Int. J. Syst. Evol. Microbiol.">
        <title>Complete genome of a new Firmicutes species belonging to the dominant human colonic microbiota ('Ruminococcus bicirculans') reveals two chromosomes and a selective capacity to utilize plant glucans.</title>
        <authorList>
            <consortium name="NISC Comparative Sequencing Program"/>
            <person name="Wegmann U."/>
            <person name="Louis P."/>
            <person name="Goesmann A."/>
            <person name="Henrissat B."/>
            <person name="Duncan S.H."/>
            <person name="Flint H.J."/>
        </authorList>
    </citation>
    <scope>NUCLEOTIDE SEQUENCE</scope>
    <source>
        <strain evidence="3">NBRC 108894</strain>
    </source>
</reference>
<evidence type="ECO:0000256" key="1">
    <source>
        <dbReference type="SAM" id="Phobius"/>
    </source>
</evidence>
<feature type="transmembrane region" description="Helical" evidence="1">
    <location>
        <begin position="44"/>
        <end position="67"/>
    </location>
</feature>
<dbReference type="RefSeq" id="WP_284252021.1">
    <property type="nucleotide sequence ID" value="NZ_BAAAQO010000004.1"/>
</dbReference>
<reference evidence="4" key="2">
    <citation type="journal article" date="2019" name="Int. J. Syst. Evol. Microbiol.">
        <title>The Global Catalogue of Microorganisms (GCM) 10K type strain sequencing project: providing services to taxonomists for standard genome sequencing and annotation.</title>
        <authorList>
            <consortium name="The Broad Institute Genomics Platform"/>
            <consortium name="The Broad Institute Genome Sequencing Center for Infectious Disease"/>
            <person name="Wu L."/>
            <person name="Ma J."/>
        </authorList>
    </citation>
    <scope>NUCLEOTIDE SEQUENCE [LARGE SCALE GENOMIC DNA]</scope>
    <source>
        <strain evidence="4">NBRC 108894</strain>
    </source>
</reference>
<evidence type="ECO:0000313" key="2">
    <source>
        <dbReference type="EMBL" id="GMA93291.1"/>
    </source>
</evidence>
<keyword evidence="1" id="KW-0812">Transmembrane</keyword>
<sequence>MIVQWLIDVATGFAAWFASLFPVWEPPEWLVHLDDQVNPVLDNLAGVGAWVDWTFILAVVSAVLLCWGITLSIKVLRAVASYLPFIGGAG</sequence>
<protein>
    <recommendedName>
        <fullName evidence="5">YggT family protein</fullName>
    </recommendedName>
</protein>
<keyword evidence="4" id="KW-1185">Reference proteome</keyword>
<comment type="caution">
    <text evidence="3">The sequence shown here is derived from an EMBL/GenBank/DDBJ whole genome shotgun (WGS) entry which is preliminary data.</text>
</comment>
<dbReference type="EMBL" id="BSVB01000001">
    <property type="protein sequence ID" value="GMA93291.1"/>
    <property type="molecule type" value="Genomic_DNA"/>
</dbReference>
<evidence type="ECO:0000313" key="3">
    <source>
        <dbReference type="EMBL" id="GMA97193.1"/>
    </source>
</evidence>
<keyword evidence="1" id="KW-1133">Transmembrane helix</keyword>
<feature type="transmembrane region" description="Helical" evidence="1">
    <location>
        <begin position="5"/>
        <end position="24"/>
    </location>
</feature>
<proteinExistence type="predicted"/>
<keyword evidence="1" id="KW-0472">Membrane</keyword>
<reference evidence="3" key="3">
    <citation type="submission" date="2023-02" db="EMBL/GenBank/DDBJ databases">
        <authorList>
            <person name="Sun Q."/>
            <person name="Mori K."/>
        </authorList>
    </citation>
    <scope>NUCLEOTIDE SEQUENCE</scope>
    <source>
        <strain evidence="3">NBRC 108894</strain>
    </source>
</reference>
<gene>
    <name evidence="2" type="ORF">GCM10025881_01150</name>
    <name evidence="3" type="ORF">GCM10025881_40170</name>
</gene>
<dbReference type="Proteomes" id="UP001157034">
    <property type="component" value="Unassembled WGS sequence"/>
</dbReference>
<accession>A0ABQ6KAE8</accession>
<evidence type="ECO:0008006" key="5">
    <source>
        <dbReference type="Google" id="ProtNLM"/>
    </source>
</evidence>